<dbReference type="OrthoDB" id="6435207at2759"/>
<keyword evidence="2" id="KW-1133">Transmembrane helix</keyword>
<keyword evidence="2" id="KW-0812">Transmembrane</keyword>
<feature type="transmembrane region" description="Helical" evidence="2">
    <location>
        <begin position="7"/>
        <end position="26"/>
    </location>
</feature>
<evidence type="ECO:0000256" key="1">
    <source>
        <dbReference type="SAM" id="MobiDB-lite"/>
    </source>
</evidence>
<evidence type="ECO:0000256" key="2">
    <source>
        <dbReference type="SAM" id="Phobius"/>
    </source>
</evidence>
<dbReference type="AlphaFoldDB" id="A0A8X6T395"/>
<proteinExistence type="predicted"/>
<reference evidence="3" key="1">
    <citation type="submission" date="2020-08" db="EMBL/GenBank/DDBJ databases">
        <title>Multicomponent nature underlies the extraordinary mechanical properties of spider dragline silk.</title>
        <authorList>
            <person name="Kono N."/>
            <person name="Nakamura H."/>
            <person name="Mori M."/>
            <person name="Yoshida Y."/>
            <person name="Ohtoshi R."/>
            <person name="Malay A.D."/>
            <person name="Moran D.A.P."/>
            <person name="Tomita M."/>
            <person name="Numata K."/>
            <person name="Arakawa K."/>
        </authorList>
    </citation>
    <scope>NUCLEOTIDE SEQUENCE</scope>
</reference>
<comment type="caution">
    <text evidence="3">The sequence shown here is derived from an EMBL/GenBank/DDBJ whole genome shotgun (WGS) entry which is preliminary data.</text>
</comment>
<protein>
    <submittedName>
        <fullName evidence="3">Uncharacterized protein</fullName>
    </submittedName>
</protein>
<feature type="region of interest" description="Disordered" evidence="1">
    <location>
        <begin position="268"/>
        <end position="303"/>
    </location>
</feature>
<keyword evidence="2" id="KW-0472">Membrane</keyword>
<organism evidence="3 4">
    <name type="scientific">Nephila pilipes</name>
    <name type="common">Giant wood spider</name>
    <name type="synonym">Nephila maculata</name>
    <dbReference type="NCBI Taxonomy" id="299642"/>
    <lineage>
        <taxon>Eukaryota</taxon>
        <taxon>Metazoa</taxon>
        <taxon>Ecdysozoa</taxon>
        <taxon>Arthropoda</taxon>
        <taxon>Chelicerata</taxon>
        <taxon>Arachnida</taxon>
        <taxon>Araneae</taxon>
        <taxon>Araneomorphae</taxon>
        <taxon>Entelegynae</taxon>
        <taxon>Araneoidea</taxon>
        <taxon>Nephilidae</taxon>
        <taxon>Nephila</taxon>
    </lineage>
</organism>
<evidence type="ECO:0000313" key="3">
    <source>
        <dbReference type="EMBL" id="GFS70762.1"/>
    </source>
</evidence>
<gene>
    <name evidence="3" type="primary">AVEN_51358_1</name>
    <name evidence="3" type="ORF">NPIL_236961</name>
</gene>
<keyword evidence="4" id="KW-1185">Reference proteome</keyword>
<accession>A0A8X6T395</accession>
<sequence length="581" mass="64375">MGRKQTVSFIFYLCIVYITVSLEINASQTHENVESQAIANSTAFSSAEISQNIDRVSHSSLVTSGNTNVEIKYSSTTPESADVVTKILKKSRRNGRKSFKERSRRQNILPGYDPLESSKHFDLCPQLAFSCPTCTETKLQVPQNFCSLNLIALKVLLISPPMTDANGRICGKFGLLIMHGNADIKDFRRLLRFSVQESCGCHLKASRQYYLISPLSAFLKEGLLFNKIILTDQTMLISVDRYIERDILQIFNECSTAGYQPYTTSPYASSSIDPQTVDPYPVPPLHPRTSNPSLNPPSGSPDVHPVSSIYSDKLSYSSPTLDTATSLYPSFQQNVAGTYDGNLPSPQEQNVSSHLQTPTGFHDVNAIPLHTSFTRCTVPSTCPECTRIETIPDITHHYCASSFAFVGVLRIPDRPPVTSTNYTSLCLNLPTNIVYDVSKNIDPRVVVNSLSAFLPLMCSECFENIKGPVIVLLISDVFPSPPATQFDGNFRLFIIPVPSTITLPNCDPYYPSLYSFRLDKVQEYASPECPDELEHTCPVCHFYSDSSLAAACEGGFGKHSRLAAVMSPVERNGSNRRQFFI</sequence>
<dbReference type="EMBL" id="BMAW01049477">
    <property type="protein sequence ID" value="GFS70762.1"/>
    <property type="molecule type" value="Genomic_DNA"/>
</dbReference>
<dbReference type="Proteomes" id="UP000887013">
    <property type="component" value="Unassembled WGS sequence"/>
</dbReference>
<evidence type="ECO:0000313" key="4">
    <source>
        <dbReference type="Proteomes" id="UP000887013"/>
    </source>
</evidence>
<name>A0A8X6T395_NEPPI</name>